<name>A0A7W2QHR0_PSEPU</name>
<dbReference type="Proteomes" id="UP000553948">
    <property type="component" value="Unassembled WGS sequence"/>
</dbReference>
<evidence type="ECO:0000313" key="2">
    <source>
        <dbReference type="Proteomes" id="UP000553948"/>
    </source>
</evidence>
<dbReference type="EMBL" id="JACGDG010000003">
    <property type="protein sequence ID" value="MBA6114987.1"/>
    <property type="molecule type" value="Genomic_DNA"/>
</dbReference>
<organism evidence="1 2">
    <name type="scientific">Pseudomonas putida</name>
    <name type="common">Arthrobacter siderocapsulatus</name>
    <dbReference type="NCBI Taxonomy" id="303"/>
    <lineage>
        <taxon>Bacteria</taxon>
        <taxon>Pseudomonadati</taxon>
        <taxon>Pseudomonadota</taxon>
        <taxon>Gammaproteobacteria</taxon>
        <taxon>Pseudomonadales</taxon>
        <taxon>Pseudomonadaceae</taxon>
        <taxon>Pseudomonas</taxon>
    </lineage>
</organism>
<reference evidence="1 2" key="1">
    <citation type="submission" date="2020-07" db="EMBL/GenBank/DDBJ databases">
        <title>Diversity of carbapenemase encoding genes among Pseudomonas putida group clinical isolates in a tertiary Brazilian hospital.</title>
        <authorList>
            <person name="Alberto-Lei F."/>
            <person name="Nodari C.S."/>
            <person name="Streling A.P."/>
            <person name="Paulino J.T."/>
            <person name="Bessa-Neto F.O."/>
            <person name="Cayo R."/>
            <person name="Gales A.C."/>
        </authorList>
    </citation>
    <scope>NUCLEOTIDE SEQUENCE [LARGE SCALE GENOMIC DNA]</scope>
    <source>
        <strain evidence="1 2">12464</strain>
    </source>
</reference>
<proteinExistence type="predicted"/>
<sequence length="61" mass="6912">MDQFTTSALALQKNLLELRKERDRFTTQGKREEAQRMACKIAQIEAVIAALPDAVRPPTLQ</sequence>
<evidence type="ECO:0000313" key="1">
    <source>
        <dbReference type="EMBL" id="MBA6114987.1"/>
    </source>
</evidence>
<dbReference type="AlphaFoldDB" id="A0A7W2QHR0"/>
<accession>A0A7W2QHR0</accession>
<dbReference type="RefSeq" id="WP_176513611.1">
    <property type="nucleotide sequence ID" value="NZ_CP060529.1"/>
</dbReference>
<protein>
    <submittedName>
        <fullName evidence="1">Uncharacterized protein</fullName>
    </submittedName>
</protein>
<comment type="caution">
    <text evidence="1">The sequence shown here is derived from an EMBL/GenBank/DDBJ whole genome shotgun (WGS) entry which is preliminary data.</text>
</comment>
<gene>
    <name evidence="1" type="ORF">H4C47_04480</name>
</gene>